<keyword evidence="2" id="KW-1185">Reference proteome</keyword>
<proteinExistence type="predicted"/>
<dbReference type="HOGENOM" id="CLU_2206831_0_0_5"/>
<sequence>MPWQPRGLIQWGTWKGIARGYKGSLNRLWNRRLHWLGSIKMSYPCEACQKQLRLGRYAAPHGALQSQPQATQAFLKAAPVWLCQTCGSVLHAPDRHNDWRWVREGCY</sequence>
<dbReference type="AlphaFoldDB" id="A0L587"/>
<dbReference type="Proteomes" id="UP000002586">
    <property type="component" value="Chromosome"/>
</dbReference>
<dbReference type="STRING" id="156889.Mmc1_0609"/>
<protein>
    <submittedName>
        <fullName evidence="1">Uncharacterized protein</fullName>
    </submittedName>
</protein>
<evidence type="ECO:0000313" key="2">
    <source>
        <dbReference type="Proteomes" id="UP000002586"/>
    </source>
</evidence>
<dbReference type="EMBL" id="CP000471">
    <property type="protein sequence ID" value="ABK43130.1"/>
    <property type="molecule type" value="Genomic_DNA"/>
</dbReference>
<reference evidence="2" key="1">
    <citation type="journal article" date="2009" name="Appl. Environ. Microbiol.">
        <title>Complete genome sequence of the chemolithoautotrophic marine magnetotactic coccus strain MC-1.</title>
        <authorList>
            <person name="Schubbe S."/>
            <person name="Williams T.J."/>
            <person name="Xie G."/>
            <person name="Kiss H.E."/>
            <person name="Brettin T.S."/>
            <person name="Martinez D."/>
            <person name="Ross C.A."/>
            <person name="Schuler D."/>
            <person name="Cox B.L."/>
            <person name="Nealson K.H."/>
            <person name="Bazylinski D.A."/>
        </authorList>
    </citation>
    <scope>NUCLEOTIDE SEQUENCE [LARGE SCALE GENOMIC DNA]</scope>
    <source>
        <strain evidence="2">ATCC BAA-1437 / JCM 17883 / MC-1</strain>
    </source>
</reference>
<dbReference type="KEGG" id="mgm:Mmc1_0609"/>
<organism evidence="1 2">
    <name type="scientific">Magnetococcus marinus (strain ATCC BAA-1437 / JCM 17883 / MC-1)</name>
    <dbReference type="NCBI Taxonomy" id="156889"/>
    <lineage>
        <taxon>Bacteria</taxon>
        <taxon>Pseudomonadati</taxon>
        <taxon>Pseudomonadota</taxon>
        <taxon>Magnetococcia</taxon>
        <taxon>Magnetococcales</taxon>
        <taxon>Magnetococcaceae</taxon>
        <taxon>Magnetococcus</taxon>
    </lineage>
</organism>
<gene>
    <name evidence="1" type="ordered locus">Mmc1_0609</name>
</gene>
<reference evidence="1 2" key="2">
    <citation type="journal article" date="2012" name="Int. J. Syst. Evol. Microbiol.">
        <title>Magnetococcus marinus gen. nov., sp. nov., a marine, magnetotactic bacterium that represents a novel lineage (Magnetococcaceae fam. nov.; Magnetococcales ord. nov.) at the base of the Alphaproteobacteria.</title>
        <authorList>
            <person name="Bazylinski D.A."/>
            <person name="Williams T.J."/>
            <person name="Lefevre C.T."/>
            <person name="Berg R.J."/>
            <person name="Zhang C.L."/>
            <person name="Bowser S.S."/>
            <person name="Dean A.J."/>
            <person name="Beveridge T.J."/>
        </authorList>
    </citation>
    <scope>NUCLEOTIDE SEQUENCE [LARGE SCALE GENOMIC DNA]</scope>
    <source>
        <strain evidence="2">ATCC BAA-1437 / JCM 17883 / MC-1</strain>
    </source>
</reference>
<accession>A0L587</accession>
<name>A0L587_MAGMM</name>
<evidence type="ECO:0000313" key="1">
    <source>
        <dbReference type="EMBL" id="ABK43130.1"/>
    </source>
</evidence>